<keyword evidence="1" id="KW-0472">Membrane</keyword>
<feature type="transmembrane region" description="Helical" evidence="1">
    <location>
        <begin position="49"/>
        <end position="68"/>
    </location>
</feature>
<keyword evidence="1" id="KW-0812">Transmembrane</keyword>
<dbReference type="Pfam" id="PF19473">
    <property type="entry name" value="DUF6010"/>
    <property type="match status" value="1"/>
</dbReference>
<feature type="transmembrane region" description="Helical" evidence="1">
    <location>
        <begin position="27"/>
        <end position="43"/>
    </location>
</feature>
<dbReference type="OrthoDB" id="1445073at2"/>
<organism evidence="2 3">
    <name type="scientific">Mucilaginibacter gilvus</name>
    <dbReference type="NCBI Taxonomy" id="2305909"/>
    <lineage>
        <taxon>Bacteria</taxon>
        <taxon>Pseudomonadati</taxon>
        <taxon>Bacteroidota</taxon>
        <taxon>Sphingobacteriia</taxon>
        <taxon>Sphingobacteriales</taxon>
        <taxon>Sphingobacteriaceae</taxon>
        <taxon>Mucilaginibacter</taxon>
    </lineage>
</organism>
<feature type="transmembrane region" description="Helical" evidence="1">
    <location>
        <begin position="103"/>
        <end position="124"/>
    </location>
</feature>
<dbReference type="Proteomes" id="UP000286701">
    <property type="component" value="Unassembled WGS sequence"/>
</dbReference>
<evidence type="ECO:0000313" key="3">
    <source>
        <dbReference type="Proteomes" id="UP000286701"/>
    </source>
</evidence>
<evidence type="ECO:0000313" key="2">
    <source>
        <dbReference type="EMBL" id="RWY53853.1"/>
    </source>
</evidence>
<dbReference type="AlphaFoldDB" id="A0A444MQJ0"/>
<accession>A0A444MQJ0</accession>
<comment type="caution">
    <text evidence="2">The sequence shown here is derived from an EMBL/GenBank/DDBJ whole genome shotgun (WGS) entry which is preliminary data.</text>
</comment>
<evidence type="ECO:0000256" key="1">
    <source>
        <dbReference type="SAM" id="Phobius"/>
    </source>
</evidence>
<reference evidence="2 3" key="1">
    <citation type="submission" date="2019-01" db="EMBL/GenBank/DDBJ databases">
        <title>Mucilaginibacter antarcticum sp. nov., isolated from antarctic soil.</title>
        <authorList>
            <person name="Yan Y.-Q."/>
            <person name="Du Z.-J."/>
        </authorList>
    </citation>
    <scope>NUCLEOTIDE SEQUENCE [LARGE SCALE GENOMIC DNA]</scope>
    <source>
        <strain evidence="2 3">F01003</strain>
    </source>
</reference>
<name>A0A444MQJ0_9SPHI</name>
<dbReference type="InterPro" id="IPR046052">
    <property type="entry name" value="DUF6010"/>
</dbReference>
<gene>
    <name evidence="2" type="ORF">EPL05_07225</name>
</gene>
<dbReference type="RefSeq" id="WP_128533286.1">
    <property type="nucleotide sequence ID" value="NZ_SBIW01000003.1"/>
</dbReference>
<proteinExistence type="predicted"/>
<feature type="transmembrane region" description="Helical" evidence="1">
    <location>
        <begin position="75"/>
        <end position="91"/>
    </location>
</feature>
<keyword evidence="1" id="KW-1133">Transmembrane helix</keyword>
<sequence>MIALIIGVSSGLLIIGSIRLLRNIDEQLIYGLILSAIGFLYVGFTWTDLPTGCFCCLQAIVFLFIAYYGSKKSSLLLVGGYFLHGMWDMAYDLAFTPTLLPPHYDLFCMSIDFTMGFYLFVLYYRNKKSFSL</sequence>
<dbReference type="EMBL" id="SBIW01000003">
    <property type="protein sequence ID" value="RWY53853.1"/>
    <property type="molecule type" value="Genomic_DNA"/>
</dbReference>
<protein>
    <submittedName>
        <fullName evidence="2">Uncharacterized protein</fullName>
    </submittedName>
</protein>
<keyword evidence="3" id="KW-1185">Reference proteome</keyword>